<keyword evidence="2" id="KW-1185">Reference proteome</keyword>
<proteinExistence type="predicted"/>
<dbReference type="Gene3D" id="3.40.1580.10">
    <property type="entry name" value="SMI1/KNR4-like"/>
    <property type="match status" value="1"/>
</dbReference>
<organism evidence="1 2">
    <name type="scientific">Capnocytophaga endodontalis</name>
    <dbReference type="NCBI Taxonomy" id="2708117"/>
    <lineage>
        <taxon>Bacteria</taxon>
        <taxon>Pseudomonadati</taxon>
        <taxon>Bacteroidota</taxon>
        <taxon>Flavobacteriia</taxon>
        <taxon>Flavobacteriales</taxon>
        <taxon>Flavobacteriaceae</taxon>
        <taxon>Capnocytophaga</taxon>
    </lineage>
</organism>
<dbReference type="InterPro" id="IPR037883">
    <property type="entry name" value="Knr4/Smi1-like_sf"/>
</dbReference>
<evidence type="ECO:0000313" key="2">
    <source>
        <dbReference type="Proteomes" id="UP000197007"/>
    </source>
</evidence>
<name>A0A1Z4BR61_9FLAO</name>
<dbReference type="KEGG" id="capn:CBG49_11890"/>
<sequence length="178" mass="20749">MYKELLNISKANLTTTRNITQIGSFEIPPSYLQFAQEIGFGRLLGLFLTYIPMGENTPYCDALEHRNAHWKEIFQMYLKEYPDRLFLKKEADNKERLANAEPFLFSENGEVVFWDSRNRDDKGECPIYLVDFSTGIYLAGNTFKEFILNLTDKAKVKSILKFEDDPLLRTFDPLPLKD</sequence>
<gene>
    <name evidence="1" type="ORF">CBG49_11890</name>
</gene>
<dbReference type="Proteomes" id="UP000197007">
    <property type="component" value="Chromosome"/>
</dbReference>
<dbReference type="RefSeq" id="WP_088594634.1">
    <property type="nucleotide sequence ID" value="NZ_CP022022.1"/>
</dbReference>
<dbReference type="EMBL" id="CP022022">
    <property type="protein sequence ID" value="ASF43722.1"/>
    <property type="molecule type" value="Genomic_DNA"/>
</dbReference>
<evidence type="ECO:0008006" key="3">
    <source>
        <dbReference type="Google" id="ProtNLM"/>
    </source>
</evidence>
<evidence type="ECO:0000313" key="1">
    <source>
        <dbReference type="EMBL" id="ASF43722.1"/>
    </source>
</evidence>
<protein>
    <recommendedName>
        <fullName evidence="3">SMI1/KNR4 family protein</fullName>
    </recommendedName>
</protein>
<reference evidence="2" key="1">
    <citation type="submission" date="2017-06" db="EMBL/GenBank/DDBJ databases">
        <title>Complete genome sequence of Capnocytophaga sp. KCOM 1579 (=ChDC OS43) isolated from a human refractory periapical abscess lesion.</title>
        <authorList>
            <person name="Kook J.-K."/>
            <person name="Park S.-N."/>
            <person name="Lim Y.K."/>
            <person name="Roh H."/>
        </authorList>
    </citation>
    <scope>NUCLEOTIDE SEQUENCE [LARGE SCALE GENOMIC DNA]</scope>
    <source>
        <strain evidence="2">ChDC OS43</strain>
    </source>
</reference>
<dbReference type="SUPFAM" id="SSF160631">
    <property type="entry name" value="SMI1/KNR4-like"/>
    <property type="match status" value="1"/>
</dbReference>
<dbReference type="AlphaFoldDB" id="A0A1Z4BR61"/>
<accession>A0A1Z4BR61</accession>